<protein>
    <submittedName>
        <fullName evidence="2">Uncharacterized protein</fullName>
    </submittedName>
</protein>
<dbReference type="AlphaFoldDB" id="A0ABC8L820"/>
<evidence type="ECO:0000256" key="1">
    <source>
        <dbReference type="SAM" id="MobiDB-lite"/>
    </source>
</evidence>
<evidence type="ECO:0000313" key="3">
    <source>
        <dbReference type="Proteomes" id="UP001642260"/>
    </source>
</evidence>
<feature type="region of interest" description="Disordered" evidence="1">
    <location>
        <begin position="90"/>
        <end position="127"/>
    </location>
</feature>
<accession>A0ABC8L820</accession>
<keyword evidence="3" id="KW-1185">Reference proteome</keyword>
<proteinExistence type="predicted"/>
<evidence type="ECO:0000313" key="2">
    <source>
        <dbReference type="EMBL" id="CAH8378033.1"/>
    </source>
</evidence>
<name>A0ABC8L820_ERUVS</name>
<organism evidence="2 3">
    <name type="scientific">Eruca vesicaria subsp. sativa</name>
    <name type="common">Garden rocket</name>
    <name type="synonym">Eruca sativa</name>
    <dbReference type="NCBI Taxonomy" id="29727"/>
    <lineage>
        <taxon>Eukaryota</taxon>
        <taxon>Viridiplantae</taxon>
        <taxon>Streptophyta</taxon>
        <taxon>Embryophyta</taxon>
        <taxon>Tracheophyta</taxon>
        <taxon>Spermatophyta</taxon>
        <taxon>Magnoliopsida</taxon>
        <taxon>eudicotyledons</taxon>
        <taxon>Gunneridae</taxon>
        <taxon>Pentapetalae</taxon>
        <taxon>rosids</taxon>
        <taxon>malvids</taxon>
        <taxon>Brassicales</taxon>
        <taxon>Brassicaceae</taxon>
        <taxon>Brassiceae</taxon>
        <taxon>Eruca</taxon>
    </lineage>
</organism>
<reference evidence="2 3" key="1">
    <citation type="submission" date="2022-03" db="EMBL/GenBank/DDBJ databases">
        <authorList>
            <person name="Macdonald S."/>
            <person name="Ahmed S."/>
            <person name="Newling K."/>
        </authorList>
    </citation>
    <scope>NUCLEOTIDE SEQUENCE [LARGE SCALE GENOMIC DNA]</scope>
</reference>
<dbReference type="Proteomes" id="UP001642260">
    <property type="component" value="Unassembled WGS sequence"/>
</dbReference>
<comment type="caution">
    <text evidence="2">The sequence shown here is derived from an EMBL/GenBank/DDBJ whole genome shotgun (WGS) entry which is preliminary data.</text>
</comment>
<sequence length="127" mass="13890">MILIMMMMTHRVELNTLVSSCPVVFNSVAEAKANASVIYLCIPACVFPLAAIMEEEEEVGIQAELDLYEGIPQHDMVLAKLEKFKQSISAKPFGSSSSSEPGGGNTEEEDVSDWKNVNLKFAPEHGK</sequence>
<dbReference type="EMBL" id="CAKOAT010475153">
    <property type="protein sequence ID" value="CAH8378033.1"/>
    <property type="molecule type" value="Genomic_DNA"/>
</dbReference>
<gene>
    <name evidence="2" type="ORF">ERUC_LOCUS32649</name>
</gene>